<accession>A0A6G0WZY9</accession>
<protein>
    <submittedName>
        <fullName evidence="1">Uncharacterized protein</fullName>
    </submittedName>
</protein>
<gene>
    <name evidence="1" type="ORF">Ae201684_009912</name>
</gene>
<proteinExistence type="predicted"/>
<name>A0A6G0WZY9_9STRA</name>
<evidence type="ECO:0000313" key="2">
    <source>
        <dbReference type="Proteomes" id="UP000481153"/>
    </source>
</evidence>
<keyword evidence="2" id="KW-1185">Reference proteome</keyword>
<dbReference type="Proteomes" id="UP000481153">
    <property type="component" value="Unassembled WGS sequence"/>
</dbReference>
<dbReference type="AlphaFoldDB" id="A0A6G0WZY9"/>
<reference evidence="1 2" key="1">
    <citation type="submission" date="2019-07" db="EMBL/GenBank/DDBJ databases">
        <title>Genomics analysis of Aphanomyces spp. identifies a new class of oomycete effector associated with host adaptation.</title>
        <authorList>
            <person name="Gaulin E."/>
        </authorList>
    </citation>
    <scope>NUCLEOTIDE SEQUENCE [LARGE SCALE GENOMIC DNA]</scope>
    <source>
        <strain evidence="1 2">ATCC 201684</strain>
    </source>
</reference>
<evidence type="ECO:0000313" key="1">
    <source>
        <dbReference type="EMBL" id="KAF0733090.1"/>
    </source>
</evidence>
<comment type="caution">
    <text evidence="1">The sequence shown here is derived from an EMBL/GenBank/DDBJ whole genome shotgun (WGS) entry which is preliminary data.</text>
</comment>
<sequence length="145" mass="16108">MVGVVDGKTDIHIHTNFTPKQVKNKFTALKAEYRSLIAAGMETGNGEDRIKYPDYWGCLLDCMQSHSGLQIAAIADSCHHQNNVELQDDPGNDESDESMPKLISTSSKSIEHGAVGATMEQHQNKTRANLWEIVSSKAWEVWPKP</sequence>
<dbReference type="EMBL" id="VJMJ01000126">
    <property type="protein sequence ID" value="KAF0733090.1"/>
    <property type="molecule type" value="Genomic_DNA"/>
</dbReference>
<organism evidence="1 2">
    <name type="scientific">Aphanomyces euteiches</name>
    <dbReference type="NCBI Taxonomy" id="100861"/>
    <lineage>
        <taxon>Eukaryota</taxon>
        <taxon>Sar</taxon>
        <taxon>Stramenopiles</taxon>
        <taxon>Oomycota</taxon>
        <taxon>Saprolegniomycetes</taxon>
        <taxon>Saprolegniales</taxon>
        <taxon>Verrucalvaceae</taxon>
        <taxon>Aphanomyces</taxon>
    </lineage>
</organism>